<evidence type="ECO:0008006" key="3">
    <source>
        <dbReference type="Google" id="ProtNLM"/>
    </source>
</evidence>
<organism evidence="1 2">
    <name type="scientific">Sphingobacterium griseoflavum</name>
    <dbReference type="NCBI Taxonomy" id="1474952"/>
    <lineage>
        <taxon>Bacteria</taxon>
        <taxon>Pseudomonadati</taxon>
        <taxon>Bacteroidota</taxon>
        <taxon>Sphingobacteriia</taxon>
        <taxon>Sphingobacteriales</taxon>
        <taxon>Sphingobacteriaceae</taxon>
        <taxon>Sphingobacterium</taxon>
    </lineage>
</organism>
<proteinExistence type="predicted"/>
<protein>
    <recommendedName>
        <fullName evidence="3">IgGFc-binding protein N-terminal domain-containing protein</fullName>
    </recommendedName>
</protein>
<evidence type="ECO:0000313" key="1">
    <source>
        <dbReference type="EMBL" id="GHE37506.1"/>
    </source>
</evidence>
<keyword evidence="2" id="KW-1185">Reference proteome</keyword>
<dbReference type="Proteomes" id="UP000620550">
    <property type="component" value="Unassembled WGS sequence"/>
</dbReference>
<name>A0ABQ3HV49_9SPHI</name>
<sequence length="262" mass="27842">MPDGIVYINQPQITKVAGGDPAILDTDPLAFASKVSVDLYFKDSEKPDYLDIVVVKNGDAANAKVLKGNVNAYPVEIDITGQMLTDLFEEQIVSGDQFDIGANYIKSGKTYLAFPLGGGASYGPGVSGQPGASPTVRYGAICGFEADDFLGNFTVVTDGWADFGEGSTAMVTKVDESTLSITYPIADFKPILLKVDPADNTIQVARQELGDYGPGWPYGMLYATSVAGNDNFVDPCNGRISVRLGYTVSAGSFGDFLLVLQR</sequence>
<gene>
    <name evidence="1" type="ORF">GCM10017764_20960</name>
</gene>
<evidence type="ECO:0000313" key="2">
    <source>
        <dbReference type="Proteomes" id="UP000620550"/>
    </source>
</evidence>
<dbReference type="EMBL" id="BNAF01000007">
    <property type="protein sequence ID" value="GHE37506.1"/>
    <property type="molecule type" value="Genomic_DNA"/>
</dbReference>
<comment type="caution">
    <text evidence="1">The sequence shown here is derived from an EMBL/GenBank/DDBJ whole genome shotgun (WGS) entry which is preliminary data.</text>
</comment>
<accession>A0ABQ3HV49</accession>
<reference evidence="2" key="1">
    <citation type="journal article" date="2019" name="Int. J. Syst. Evol. Microbiol.">
        <title>The Global Catalogue of Microorganisms (GCM) 10K type strain sequencing project: providing services to taxonomists for standard genome sequencing and annotation.</title>
        <authorList>
            <consortium name="The Broad Institute Genomics Platform"/>
            <consortium name="The Broad Institute Genome Sequencing Center for Infectious Disease"/>
            <person name="Wu L."/>
            <person name="Ma J."/>
        </authorList>
    </citation>
    <scope>NUCLEOTIDE SEQUENCE [LARGE SCALE GENOMIC DNA]</scope>
    <source>
        <strain evidence="2">CGMCC 1.12966</strain>
    </source>
</reference>